<feature type="region of interest" description="Disordered" evidence="1">
    <location>
        <begin position="338"/>
        <end position="437"/>
    </location>
</feature>
<sequence>MRIWVGLVSFSALVLGLPLGSPSGYSVNIRESQEYTSTIQPVATSPPPSLSKRTPFFGIHFRYYPPPPVRFVPIKATPFAGYYKLRRRKRRSEGSLAKFQLEGYSKPYNNTTPSVSTTTTTAVPSSSPPVFLDMMKKEYAGIIKNDGFVDVMMKTEVHSTAGATVTIFRPTSTVVMRVVVTHTVVNNSPIPPSGFSPPPTFTSTSTAILDPISGNTNISSSGVERLIPAGSFVGGGVVSFIPVATSTLTSTQPTSTLTEVPGVADQPPLPIPRTIVISSSSIVEPSPITAPPAPPPSETASLSLSQTATTTVPNKCHGFCDGYNPPARPFYRKRWSKANKTPSVQHSSSSSSGYTSPSFQGGDINRHQQNLKPRPRALGVGFPWVGSGKYKSQKQRSAIGVGRKASSYNYEYKRGNGSGSGSEGNKVPRMAEKRWNG</sequence>
<dbReference type="AlphaFoldDB" id="A0AAV9X0R5"/>
<dbReference type="Proteomes" id="UP001365542">
    <property type="component" value="Unassembled WGS sequence"/>
</dbReference>
<evidence type="ECO:0000256" key="2">
    <source>
        <dbReference type="SAM" id="SignalP"/>
    </source>
</evidence>
<keyword evidence="2" id="KW-0732">Signal</keyword>
<feature type="compositionally biased region" description="Low complexity" evidence="1">
    <location>
        <begin position="343"/>
        <end position="358"/>
    </location>
</feature>
<reference evidence="3 4" key="1">
    <citation type="submission" date="2019-10" db="EMBL/GenBank/DDBJ databases">
        <authorList>
            <person name="Palmer J.M."/>
        </authorList>
    </citation>
    <scope>NUCLEOTIDE SEQUENCE [LARGE SCALE GENOMIC DNA]</scope>
    <source>
        <strain evidence="3 4">TWF694</strain>
    </source>
</reference>
<dbReference type="EMBL" id="JAVHJO010000012">
    <property type="protein sequence ID" value="KAK6531997.1"/>
    <property type="molecule type" value="Genomic_DNA"/>
</dbReference>
<feature type="signal peptide" evidence="2">
    <location>
        <begin position="1"/>
        <end position="16"/>
    </location>
</feature>
<name>A0AAV9X0R5_9PEZI</name>
<gene>
    <name evidence="3" type="ORF">TWF694_003160</name>
</gene>
<feature type="compositionally biased region" description="Pro residues" evidence="1">
    <location>
        <begin position="288"/>
        <end position="297"/>
    </location>
</feature>
<comment type="caution">
    <text evidence="3">The sequence shown here is derived from an EMBL/GenBank/DDBJ whole genome shotgun (WGS) entry which is preliminary data.</text>
</comment>
<evidence type="ECO:0000313" key="3">
    <source>
        <dbReference type="EMBL" id="KAK6531997.1"/>
    </source>
</evidence>
<protein>
    <submittedName>
        <fullName evidence="3">Uncharacterized protein</fullName>
    </submittedName>
</protein>
<feature type="region of interest" description="Disordered" evidence="1">
    <location>
        <begin position="283"/>
        <end position="308"/>
    </location>
</feature>
<accession>A0AAV9X0R5</accession>
<feature type="chain" id="PRO_5043687504" evidence="2">
    <location>
        <begin position="17"/>
        <end position="437"/>
    </location>
</feature>
<evidence type="ECO:0000313" key="4">
    <source>
        <dbReference type="Proteomes" id="UP001365542"/>
    </source>
</evidence>
<organism evidence="3 4">
    <name type="scientific">Orbilia ellipsospora</name>
    <dbReference type="NCBI Taxonomy" id="2528407"/>
    <lineage>
        <taxon>Eukaryota</taxon>
        <taxon>Fungi</taxon>
        <taxon>Dikarya</taxon>
        <taxon>Ascomycota</taxon>
        <taxon>Pezizomycotina</taxon>
        <taxon>Orbiliomycetes</taxon>
        <taxon>Orbiliales</taxon>
        <taxon>Orbiliaceae</taxon>
        <taxon>Orbilia</taxon>
    </lineage>
</organism>
<feature type="compositionally biased region" description="Low complexity" evidence="1">
    <location>
        <begin position="298"/>
        <end position="308"/>
    </location>
</feature>
<keyword evidence="4" id="KW-1185">Reference proteome</keyword>
<evidence type="ECO:0000256" key="1">
    <source>
        <dbReference type="SAM" id="MobiDB-lite"/>
    </source>
</evidence>
<proteinExistence type="predicted"/>